<dbReference type="PATRIC" id="fig|1685124.3.peg.934"/>
<dbReference type="Pfam" id="PF21686">
    <property type="entry name" value="LigD_Prim-Pol"/>
    <property type="match status" value="1"/>
</dbReference>
<protein>
    <recommendedName>
        <fullName evidence="1">DNA ligase D polymerase domain-containing protein</fullName>
    </recommendedName>
</protein>
<dbReference type="InterPro" id="IPR014145">
    <property type="entry name" value="LigD_pol_dom"/>
</dbReference>
<dbReference type="AlphaFoldDB" id="A0A0M0BQD6"/>
<organism evidence="2 3">
    <name type="scientific">miscellaneous Crenarchaeota group-1 archaeon SG8-32-1</name>
    <dbReference type="NCBI Taxonomy" id="1685124"/>
    <lineage>
        <taxon>Archaea</taxon>
        <taxon>Candidatus Bathyarchaeota</taxon>
        <taxon>MCG-1</taxon>
    </lineage>
</organism>
<accession>A0A0M0BQD6</accession>
<dbReference type="Gene3D" id="3.90.920.10">
    <property type="entry name" value="DNA primase, PRIM domain"/>
    <property type="match status" value="1"/>
</dbReference>
<dbReference type="CDD" id="cd04861">
    <property type="entry name" value="LigD_Pol_like"/>
    <property type="match status" value="1"/>
</dbReference>
<dbReference type="EMBL" id="LFWU01000115">
    <property type="protein sequence ID" value="KON30797.1"/>
    <property type="molecule type" value="Genomic_DNA"/>
</dbReference>
<evidence type="ECO:0000313" key="3">
    <source>
        <dbReference type="Proteomes" id="UP000037237"/>
    </source>
</evidence>
<name>A0A0M0BQD6_9ARCH</name>
<dbReference type="NCBIfam" id="TIGR02778">
    <property type="entry name" value="ligD_pol"/>
    <property type="match status" value="1"/>
</dbReference>
<gene>
    <name evidence="2" type="ORF">AC477_04670</name>
</gene>
<dbReference type="Proteomes" id="UP000037237">
    <property type="component" value="Unassembled WGS sequence"/>
</dbReference>
<proteinExistence type="predicted"/>
<dbReference type="PANTHER" id="PTHR42705">
    <property type="entry name" value="BIFUNCTIONAL NON-HOMOLOGOUS END JOINING PROTEIN LIGD"/>
    <property type="match status" value="1"/>
</dbReference>
<dbReference type="PANTHER" id="PTHR42705:SF2">
    <property type="entry name" value="BIFUNCTIONAL NON-HOMOLOGOUS END JOINING PROTEIN LIGD"/>
    <property type="match status" value="1"/>
</dbReference>
<feature type="domain" description="DNA ligase D polymerase" evidence="1">
    <location>
        <begin position="24"/>
        <end position="267"/>
    </location>
</feature>
<comment type="caution">
    <text evidence="2">The sequence shown here is derived from an EMBL/GenBank/DDBJ whole genome shotgun (WGS) entry which is preliminary data.</text>
</comment>
<reference evidence="2 3" key="1">
    <citation type="submission" date="2015-06" db="EMBL/GenBank/DDBJ databases">
        <title>New insights into the roles of widespread benthic archaea in carbon and nitrogen cycling.</title>
        <authorList>
            <person name="Lazar C.S."/>
            <person name="Baker B.J."/>
            <person name="Seitz K.W."/>
            <person name="Hyde A.S."/>
            <person name="Dick G.J."/>
            <person name="Hinrichs K.-U."/>
            <person name="Teske A.P."/>
        </authorList>
    </citation>
    <scope>NUCLEOTIDE SEQUENCE [LARGE SCALE GENOMIC DNA]</scope>
    <source>
        <strain evidence="2">SG8-32-1</strain>
    </source>
</reference>
<evidence type="ECO:0000259" key="1">
    <source>
        <dbReference type="Pfam" id="PF21686"/>
    </source>
</evidence>
<sequence>MDSLTKVKFSNLDKILYPDLAIKKRQVIEYYIKVAPLMLDYLKDRPIVTTRFPNGITKDGFYEKDAPKGTPLWVDLYKKYSKSTKRNLNYIICNNLDTLLWLANLAALEIHIPLSMKDSYENPDLILFDIDPEPPANINDAVEVANLLKKTLDNMSLKSYPKTSGKKGLHVIVPIKPGPSYAQTREFVHLIGKHLAKKNQIIVPEFSQSKEPGKVHVDYRQNSAGQTMICPYSLRAEKEAPVSTPMSWGQIQKELKPKEFNIFSIIQQKINPWKEFWNQNQKLDV</sequence>
<evidence type="ECO:0000313" key="2">
    <source>
        <dbReference type="EMBL" id="KON30797.1"/>
    </source>
</evidence>
<dbReference type="InterPro" id="IPR052171">
    <property type="entry name" value="NHEJ_LigD"/>
</dbReference>